<evidence type="ECO:0000256" key="1">
    <source>
        <dbReference type="SAM" id="MobiDB-lite"/>
    </source>
</evidence>
<dbReference type="SUPFAM" id="SSF55961">
    <property type="entry name" value="Bet v1-like"/>
    <property type="match status" value="1"/>
</dbReference>
<keyword evidence="3" id="KW-1185">Reference proteome</keyword>
<dbReference type="RefSeq" id="WP_184759331.1">
    <property type="nucleotide sequence ID" value="NZ_BAABEK010000025.1"/>
</dbReference>
<evidence type="ECO:0000313" key="3">
    <source>
        <dbReference type="Proteomes" id="UP000534286"/>
    </source>
</evidence>
<evidence type="ECO:0000313" key="2">
    <source>
        <dbReference type="EMBL" id="MBB4943536.1"/>
    </source>
</evidence>
<dbReference type="InterPro" id="IPR019587">
    <property type="entry name" value="Polyketide_cyclase/dehydratase"/>
</dbReference>
<gene>
    <name evidence="2" type="ORF">FHR32_007936</name>
</gene>
<comment type="caution">
    <text evidence="2">The sequence shown here is derived from an EMBL/GenBank/DDBJ whole genome shotgun (WGS) entry which is preliminary data.</text>
</comment>
<dbReference type="Pfam" id="PF10604">
    <property type="entry name" value="Polyketide_cyc2"/>
    <property type="match status" value="1"/>
</dbReference>
<dbReference type="AlphaFoldDB" id="A0A7W7S434"/>
<feature type="region of interest" description="Disordered" evidence="1">
    <location>
        <begin position="129"/>
        <end position="159"/>
    </location>
</feature>
<dbReference type="Gene3D" id="3.30.530.20">
    <property type="match status" value="1"/>
</dbReference>
<reference evidence="2 3" key="1">
    <citation type="submission" date="2020-08" db="EMBL/GenBank/DDBJ databases">
        <title>Sequencing the genomes of 1000 actinobacteria strains.</title>
        <authorList>
            <person name="Klenk H.-P."/>
        </authorList>
    </citation>
    <scope>NUCLEOTIDE SEQUENCE [LARGE SCALE GENOMIC DNA]</scope>
    <source>
        <strain evidence="2 3">DSM 43023</strain>
    </source>
</reference>
<dbReference type="InterPro" id="IPR023393">
    <property type="entry name" value="START-like_dom_sf"/>
</dbReference>
<proteinExistence type="predicted"/>
<name>A0A7W7S434_9ACTN</name>
<dbReference type="Proteomes" id="UP000534286">
    <property type="component" value="Unassembled WGS sequence"/>
</dbReference>
<organism evidence="2 3">
    <name type="scientific">Streptosporangium album</name>
    <dbReference type="NCBI Taxonomy" id="47479"/>
    <lineage>
        <taxon>Bacteria</taxon>
        <taxon>Bacillati</taxon>
        <taxon>Actinomycetota</taxon>
        <taxon>Actinomycetes</taxon>
        <taxon>Streptosporangiales</taxon>
        <taxon>Streptosporangiaceae</taxon>
        <taxon>Streptosporangium</taxon>
    </lineage>
</organism>
<accession>A0A7W7S434</accession>
<protein>
    <submittedName>
        <fullName evidence="2">Uncharacterized protein YndB with AHSA1/START domain</fullName>
    </submittedName>
</protein>
<dbReference type="EMBL" id="JACHJU010000005">
    <property type="protein sequence ID" value="MBB4943536.1"/>
    <property type="molecule type" value="Genomic_DNA"/>
</dbReference>
<sequence length="159" mass="17928">MSEHERSRTMPAPPELVFDQARDLDRLDHWLPQDLHVRPDTPPAVTVHEDHTGQDARALMQADPDHLRIEWGTRDTGRYAGWLQVTDSGTGTSEVTIHLSFSDHDHTPPGDEIDRTLEESLTRLAEEVRLRTDTATGRPSHDHPETPSPPSARNRSNTP</sequence>